<reference evidence="2" key="2">
    <citation type="submission" date="2020-09" db="EMBL/GenBank/DDBJ databases">
        <authorList>
            <person name="Sun Q."/>
            <person name="Ohkuma M."/>
        </authorList>
    </citation>
    <scope>NUCLEOTIDE SEQUENCE</scope>
    <source>
        <strain evidence="2">JCM 3035</strain>
    </source>
</reference>
<dbReference type="AlphaFoldDB" id="A0A917RI11"/>
<dbReference type="InterPro" id="IPR013022">
    <property type="entry name" value="Xyl_isomerase-like_TIM-brl"/>
</dbReference>
<dbReference type="PANTHER" id="PTHR12110">
    <property type="entry name" value="HYDROXYPYRUVATE ISOMERASE"/>
    <property type="match status" value="1"/>
</dbReference>
<dbReference type="EMBL" id="BMPQ01000035">
    <property type="protein sequence ID" value="GGL08039.1"/>
    <property type="molecule type" value="Genomic_DNA"/>
</dbReference>
<dbReference type="InterPro" id="IPR050312">
    <property type="entry name" value="IolE/XylAMocC-like"/>
</dbReference>
<dbReference type="RefSeq" id="WP_189326737.1">
    <property type="nucleotide sequence ID" value="NZ_BMPQ01000035.1"/>
</dbReference>
<dbReference type="InterPro" id="IPR036237">
    <property type="entry name" value="Xyl_isomerase-like_sf"/>
</dbReference>
<reference evidence="2" key="1">
    <citation type="journal article" date="2014" name="Int. J. Syst. Evol. Microbiol.">
        <title>Complete genome sequence of Corynebacterium casei LMG S-19264T (=DSM 44701T), isolated from a smear-ripened cheese.</title>
        <authorList>
            <consortium name="US DOE Joint Genome Institute (JGI-PGF)"/>
            <person name="Walter F."/>
            <person name="Albersmeier A."/>
            <person name="Kalinowski J."/>
            <person name="Ruckert C."/>
        </authorList>
    </citation>
    <scope>NUCLEOTIDE SEQUENCE</scope>
    <source>
        <strain evidence="2">JCM 3035</strain>
    </source>
</reference>
<accession>A0A917RI11</accession>
<protein>
    <submittedName>
        <fullName evidence="2">Epimerase</fullName>
    </submittedName>
</protein>
<dbReference type="PANTHER" id="PTHR12110:SF41">
    <property type="entry name" value="INOSOSE DEHYDRATASE"/>
    <property type="match status" value="1"/>
</dbReference>
<comment type="caution">
    <text evidence="2">The sequence shown here is derived from an EMBL/GenBank/DDBJ whole genome shotgun (WGS) entry which is preliminary data.</text>
</comment>
<organism evidence="2 3">
    <name type="scientific">Streptomyces flaveus</name>
    <dbReference type="NCBI Taxonomy" id="66370"/>
    <lineage>
        <taxon>Bacteria</taxon>
        <taxon>Bacillati</taxon>
        <taxon>Actinomycetota</taxon>
        <taxon>Actinomycetes</taxon>
        <taxon>Kitasatosporales</taxon>
        <taxon>Streptomycetaceae</taxon>
        <taxon>Streptomyces</taxon>
        <taxon>Streptomyces aurantiacus group</taxon>
    </lineage>
</organism>
<evidence type="ECO:0000259" key="1">
    <source>
        <dbReference type="Pfam" id="PF01261"/>
    </source>
</evidence>
<name>A0A917RI11_9ACTN</name>
<keyword evidence="3" id="KW-1185">Reference proteome</keyword>
<evidence type="ECO:0000313" key="3">
    <source>
        <dbReference type="Proteomes" id="UP000637788"/>
    </source>
</evidence>
<dbReference type="Pfam" id="PF01261">
    <property type="entry name" value="AP_endonuc_2"/>
    <property type="match status" value="1"/>
</dbReference>
<evidence type="ECO:0000313" key="2">
    <source>
        <dbReference type="EMBL" id="GGL08039.1"/>
    </source>
</evidence>
<proteinExistence type="predicted"/>
<sequence length="299" mass="32722">MRPQTLGVHALVWTGTWDADSARRTAANTRACGYDRLEIPLLDAWDVDTAETRRALDDHELAMTGNLFLTEGTDITSEDPDAVAAGERRLSHGVETVRHLGGDYLTGTVYSKLGRYASPATPQGRAQCVEVLRRVASRAADAGIRLGIEICNRYETNLINTAVQAVELIKEIDRPNVCVHLDTYHMSIEEPDMVRPVLTSGDLLGYVHIGENHRGYPGSGRTDFAAFFRALALVGYAGPITFEAFSSAVVEPELSNALCIWRDLWTDSEDLARHAHGFIETQVRAAEAATSNGSPRKGE</sequence>
<feature type="domain" description="Xylose isomerase-like TIM barrel" evidence="1">
    <location>
        <begin position="28"/>
        <end position="255"/>
    </location>
</feature>
<dbReference type="Gene3D" id="3.20.20.150">
    <property type="entry name" value="Divalent-metal-dependent TIM barrel enzymes"/>
    <property type="match status" value="1"/>
</dbReference>
<gene>
    <name evidence="2" type="ORF">GCM10010094_81080</name>
</gene>
<dbReference type="Proteomes" id="UP000637788">
    <property type="component" value="Unassembled WGS sequence"/>
</dbReference>
<dbReference type="SUPFAM" id="SSF51658">
    <property type="entry name" value="Xylose isomerase-like"/>
    <property type="match status" value="1"/>
</dbReference>